<feature type="transmembrane region" description="Helical" evidence="1">
    <location>
        <begin position="39"/>
        <end position="63"/>
    </location>
</feature>
<dbReference type="EMBL" id="BMNQ01000027">
    <property type="protein sequence ID" value="GGJ98005.1"/>
    <property type="molecule type" value="Genomic_DNA"/>
</dbReference>
<proteinExistence type="predicted"/>
<comment type="caution">
    <text evidence="2">The sequence shown here is derived from an EMBL/GenBank/DDBJ whole genome shotgun (WGS) entry which is preliminary data.</text>
</comment>
<feature type="transmembrane region" description="Helical" evidence="1">
    <location>
        <begin position="6"/>
        <end position="27"/>
    </location>
</feature>
<protein>
    <submittedName>
        <fullName evidence="2">Uncharacterized protein</fullName>
    </submittedName>
</protein>
<evidence type="ECO:0000256" key="1">
    <source>
        <dbReference type="SAM" id="Phobius"/>
    </source>
</evidence>
<keyword evidence="1" id="KW-0812">Transmembrane</keyword>
<reference evidence="2" key="2">
    <citation type="submission" date="2020-09" db="EMBL/GenBank/DDBJ databases">
        <authorList>
            <person name="Sun Q."/>
            <person name="Ohkuma M."/>
        </authorList>
    </citation>
    <scope>NUCLEOTIDE SEQUENCE</scope>
    <source>
        <strain evidence="2">JCM 12580</strain>
    </source>
</reference>
<keyword evidence="1" id="KW-0472">Membrane</keyword>
<keyword evidence="3" id="KW-1185">Reference proteome</keyword>
<organism evidence="2 3">
    <name type="scientific">Lentibacillus kapialis</name>
    <dbReference type="NCBI Taxonomy" id="340214"/>
    <lineage>
        <taxon>Bacteria</taxon>
        <taxon>Bacillati</taxon>
        <taxon>Bacillota</taxon>
        <taxon>Bacilli</taxon>
        <taxon>Bacillales</taxon>
        <taxon>Bacillaceae</taxon>
        <taxon>Lentibacillus</taxon>
    </lineage>
</organism>
<dbReference type="Proteomes" id="UP000658382">
    <property type="component" value="Unassembled WGS sequence"/>
</dbReference>
<sequence>MLSEQINPAYIFMIIAISGIYMFVRPFIKWIVDSKSVTLLNYVMSSLLVLVVLFGGIALSAVFRRSMLEVTLHSLAVFGGCLGGIHLLLQVFRNKKKRV</sequence>
<feature type="transmembrane region" description="Helical" evidence="1">
    <location>
        <begin position="75"/>
        <end position="92"/>
    </location>
</feature>
<dbReference type="AlphaFoldDB" id="A0A917PXU5"/>
<accession>A0A917PXU5</accession>
<gene>
    <name evidence="2" type="ORF">GCM10007063_20390</name>
</gene>
<evidence type="ECO:0000313" key="3">
    <source>
        <dbReference type="Proteomes" id="UP000658382"/>
    </source>
</evidence>
<keyword evidence="1" id="KW-1133">Transmembrane helix</keyword>
<name>A0A917PXU5_9BACI</name>
<evidence type="ECO:0000313" key="2">
    <source>
        <dbReference type="EMBL" id="GGJ98005.1"/>
    </source>
</evidence>
<reference evidence="2" key="1">
    <citation type="journal article" date="2014" name="Int. J. Syst. Evol. Microbiol.">
        <title>Complete genome sequence of Corynebacterium casei LMG S-19264T (=DSM 44701T), isolated from a smear-ripened cheese.</title>
        <authorList>
            <consortium name="US DOE Joint Genome Institute (JGI-PGF)"/>
            <person name="Walter F."/>
            <person name="Albersmeier A."/>
            <person name="Kalinowski J."/>
            <person name="Ruckert C."/>
        </authorList>
    </citation>
    <scope>NUCLEOTIDE SEQUENCE</scope>
    <source>
        <strain evidence="2">JCM 12580</strain>
    </source>
</reference>